<dbReference type="AlphaFoldDB" id="A0A9W7ATI4"/>
<proteinExistence type="predicted"/>
<evidence type="ECO:0000256" key="1">
    <source>
        <dbReference type="SAM" id="MobiDB-lite"/>
    </source>
</evidence>
<feature type="region of interest" description="Disordered" evidence="1">
    <location>
        <begin position="1"/>
        <end position="27"/>
    </location>
</feature>
<protein>
    <submittedName>
        <fullName evidence="2">Uncharacterized protein</fullName>
    </submittedName>
</protein>
<dbReference type="Proteomes" id="UP001165085">
    <property type="component" value="Unassembled WGS sequence"/>
</dbReference>
<dbReference type="PANTHER" id="PTHR45661:SF3">
    <property type="entry name" value="IG-LIKE DOMAIN-CONTAINING PROTEIN"/>
    <property type="match status" value="1"/>
</dbReference>
<reference evidence="3" key="1">
    <citation type="journal article" date="2023" name="Commun. Biol.">
        <title>Genome analysis of Parmales, the sister group of diatoms, reveals the evolutionary specialization of diatoms from phago-mixotrophs to photoautotrophs.</title>
        <authorList>
            <person name="Ban H."/>
            <person name="Sato S."/>
            <person name="Yoshikawa S."/>
            <person name="Yamada K."/>
            <person name="Nakamura Y."/>
            <person name="Ichinomiya M."/>
            <person name="Sato N."/>
            <person name="Blanc-Mathieu R."/>
            <person name="Endo H."/>
            <person name="Kuwata A."/>
            <person name="Ogata H."/>
        </authorList>
    </citation>
    <scope>NUCLEOTIDE SEQUENCE [LARGE SCALE GENOMIC DNA]</scope>
    <source>
        <strain evidence="3">NIES 3701</strain>
    </source>
</reference>
<dbReference type="Pfam" id="PF13306">
    <property type="entry name" value="LRR_5"/>
    <property type="match status" value="1"/>
</dbReference>
<sequence>MPRKRTNISGVDKDTSDLPRSGVKNESGPSFFDTDDFRWSFSRIVTPDLLMKTRMLSKAWLRVTDNFIDERVESGELMVIGENDRLPMEAQVLEEGRLLVTQVVFLLNITKVGDNACRFAVDLVVVEIPEGVEIIGDGAFCDCRSLTTVSFPTILRLIGDGAFVRCMSLENVDLLNTGLQELGSMAFSECSELKSMTIPDSLRTLGINVFINCFKLAPSIDVLIKEGHDSSTAAVIAYLRSMSDSESLKKQLSEQSAKISSIVMQNESLNANVSSLLTMVTYQSSEITALKQTLQNLISSFHPNK</sequence>
<dbReference type="InterPro" id="IPR032675">
    <property type="entry name" value="LRR_dom_sf"/>
</dbReference>
<dbReference type="SUPFAM" id="SSF52058">
    <property type="entry name" value="L domain-like"/>
    <property type="match status" value="1"/>
</dbReference>
<dbReference type="InterPro" id="IPR026906">
    <property type="entry name" value="LRR_5"/>
</dbReference>
<comment type="caution">
    <text evidence="2">The sequence shown here is derived from an EMBL/GenBank/DDBJ whole genome shotgun (WGS) entry which is preliminary data.</text>
</comment>
<dbReference type="PANTHER" id="PTHR45661">
    <property type="entry name" value="SURFACE ANTIGEN"/>
    <property type="match status" value="1"/>
</dbReference>
<dbReference type="EMBL" id="BRXY01000216">
    <property type="protein sequence ID" value="GMH78042.1"/>
    <property type="molecule type" value="Genomic_DNA"/>
</dbReference>
<keyword evidence="3" id="KW-1185">Reference proteome</keyword>
<organism evidence="2 3">
    <name type="scientific">Triparma strigata</name>
    <dbReference type="NCBI Taxonomy" id="1606541"/>
    <lineage>
        <taxon>Eukaryota</taxon>
        <taxon>Sar</taxon>
        <taxon>Stramenopiles</taxon>
        <taxon>Ochrophyta</taxon>
        <taxon>Bolidophyceae</taxon>
        <taxon>Parmales</taxon>
        <taxon>Triparmaceae</taxon>
        <taxon>Triparma</taxon>
    </lineage>
</organism>
<name>A0A9W7ATI4_9STRA</name>
<accession>A0A9W7ATI4</accession>
<evidence type="ECO:0000313" key="2">
    <source>
        <dbReference type="EMBL" id="GMH78042.1"/>
    </source>
</evidence>
<evidence type="ECO:0000313" key="3">
    <source>
        <dbReference type="Proteomes" id="UP001165085"/>
    </source>
</evidence>
<dbReference type="Gene3D" id="3.80.10.10">
    <property type="entry name" value="Ribonuclease Inhibitor"/>
    <property type="match status" value="1"/>
</dbReference>
<dbReference type="InterPro" id="IPR053139">
    <property type="entry name" value="Surface_bspA-like"/>
</dbReference>
<gene>
    <name evidence="2" type="ORF">TrST_g10624</name>
</gene>